<proteinExistence type="predicted"/>
<dbReference type="Proteomes" id="UP000063699">
    <property type="component" value="Chromosome"/>
</dbReference>
<name>A0A0N7F4B5_9PSEU</name>
<dbReference type="EMBL" id="CP012752">
    <property type="protein sequence ID" value="ALG10967.1"/>
    <property type="molecule type" value="Genomic_DNA"/>
</dbReference>
<evidence type="ECO:0000313" key="1">
    <source>
        <dbReference type="EMBL" id="ALG10967.1"/>
    </source>
</evidence>
<organism evidence="1 2">
    <name type="scientific">Kibdelosporangium phytohabitans</name>
    <dbReference type="NCBI Taxonomy" id="860235"/>
    <lineage>
        <taxon>Bacteria</taxon>
        <taxon>Bacillati</taxon>
        <taxon>Actinomycetota</taxon>
        <taxon>Actinomycetes</taxon>
        <taxon>Pseudonocardiales</taxon>
        <taxon>Pseudonocardiaceae</taxon>
        <taxon>Kibdelosporangium</taxon>
    </lineage>
</organism>
<dbReference type="KEGG" id="kphy:AOZ06_32420"/>
<dbReference type="AlphaFoldDB" id="A0A0N7F4B5"/>
<keyword evidence="2" id="KW-1185">Reference proteome</keyword>
<accession>A0A0N7F4B5</accession>
<dbReference type="OrthoDB" id="6624031at2"/>
<sequence length="94" mass="11069">MHNARLRHAMEAHFSRCQEKPQWKVWLLHAMRHEPTTPTSTLLGIMFDQKGPQRQGCATFYERIATNPRTQLYTHVHELGHCFNPFHSCHSCRS</sequence>
<evidence type="ECO:0000313" key="2">
    <source>
        <dbReference type="Proteomes" id="UP000063699"/>
    </source>
</evidence>
<dbReference type="STRING" id="860235.AOZ06_32420"/>
<reference evidence="1 2" key="1">
    <citation type="submission" date="2015-07" db="EMBL/GenBank/DDBJ databases">
        <title>Genome sequencing of Kibdelosporangium phytohabitans.</title>
        <authorList>
            <person name="Qin S."/>
            <person name="Xing K."/>
        </authorList>
    </citation>
    <scope>NUCLEOTIDE SEQUENCE [LARGE SCALE GENOMIC DNA]</scope>
    <source>
        <strain evidence="1 2">KLBMP1111</strain>
    </source>
</reference>
<gene>
    <name evidence="1" type="ORF">AOZ06_32420</name>
</gene>
<protein>
    <submittedName>
        <fullName evidence="1">Uncharacterized protein</fullName>
    </submittedName>
</protein>